<feature type="domain" description="ShKT" evidence="4">
    <location>
        <begin position="372"/>
        <end position="406"/>
    </location>
</feature>
<organism evidence="5 6">
    <name type="scientific">Seminavis robusta</name>
    <dbReference type="NCBI Taxonomy" id="568900"/>
    <lineage>
        <taxon>Eukaryota</taxon>
        <taxon>Sar</taxon>
        <taxon>Stramenopiles</taxon>
        <taxon>Ochrophyta</taxon>
        <taxon>Bacillariophyta</taxon>
        <taxon>Bacillariophyceae</taxon>
        <taxon>Bacillariophycidae</taxon>
        <taxon>Naviculales</taxon>
        <taxon>Naviculaceae</taxon>
        <taxon>Seminavis</taxon>
    </lineage>
</organism>
<dbReference type="PANTHER" id="PTHR44144">
    <property type="entry name" value="DNAJ HOMOLOG SUBFAMILY C MEMBER 9"/>
    <property type="match status" value="1"/>
</dbReference>
<dbReference type="Gene3D" id="1.10.287.110">
    <property type="entry name" value="DnaJ domain"/>
    <property type="match status" value="1"/>
</dbReference>
<evidence type="ECO:0000259" key="3">
    <source>
        <dbReference type="PROSITE" id="PS50076"/>
    </source>
</evidence>
<dbReference type="GO" id="GO:0005737">
    <property type="term" value="C:cytoplasm"/>
    <property type="evidence" value="ECO:0007669"/>
    <property type="project" value="TreeGrafter"/>
</dbReference>
<dbReference type="InterPro" id="IPR052594">
    <property type="entry name" value="J_domain-containing_protein"/>
</dbReference>
<evidence type="ECO:0000256" key="1">
    <source>
        <dbReference type="SAM" id="MobiDB-lite"/>
    </source>
</evidence>
<sequence>MRIAFFRRLLPLLVVLCLQQQATNGEENLYRLLGVSKSATTKEIKSAYRRKALDTHPDKRKDIPAEQAAAEFHKVVQAFEVLSDKDSRRMYDRTGRVQQGGGNQNNNAGRGGGGGGGFGGGFQFHWNFHGGHYQRRSRRLKDQFKVKECMSRVMHIVSLSQLETVMLDENGLLERNLLMVFVTPGDVETLVDDEIVFPYPFAAMSEQGIWWEDLLQTAKVRYNKINGLSKFFNLPTGDSMRKRGKPIFLFGRRGKPLKPESFTRLETGSRDEFDKWMWRQIEVQVHFRNDHHHPVELFWIHGQRAHDKGTLEPGHGVALTTMLTHEWWVRDSRVDKRNDSPGRHKLSKESMAAIWKIKDDQQKDYIIPPKDCIDLSGHCTWWKGQGECRKNPDFMREVCPLTCKHCSEANDKFKSYDHKEFA</sequence>
<dbReference type="SUPFAM" id="SSF49468">
    <property type="entry name" value="VHL"/>
    <property type="match status" value="1"/>
</dbReference>
<dbReference type="PROSITE" id="PS51670">
    <property type="entry name" value="SHKT"/>
    <property type="match status" value="1"/>
</dbReference>
<dbReference type="InterPro" id="IPR018253">
    <property type="entry name" value="DnaJ_domain_CS"/>
</dbReference>
<dbReference type="SUPFAM" id="SSF46565">
    <property type="entry name" value="Chaperone J-domain"/>
    <property type="match status" value="1"/>
</dbReference>
<keyword evidence="6" id="KW-1185">Reference proteome</keyword>
<dbReference type="SMART" id="SM00271">
    <property type="entry name" value="DnaJ"/>
    <property type="match status" value="1"/>
</dbReference>
<feature type="region of interest" description="Disordered" evidence="1">
    <location>
        <begin position="94"/>
        <end position="114"/>
    </location>
</feature>
<dbReference type="AlphaFoldDB" id="A0A9N8DMX0"/>
<dbReference type="PANTHER" id="PTHR44144:SF1">
    <property type="entry name" value="DNAJ HOMOLOG SUBFAMILY C MEMBER 9"/>
    <property type="match status" value="1"/>
</dbReference>
<feature type="chain" id="PRO_5040182405" evidence="2">
    <location>
        <begin position="26"/>
        <end position="422"/>
    </location>
</feature>
<dbReference type="OrthoDB" id="203484at2759"/>
<evidence type="ECO:0000259" key="4">
    <source>
        <dbReference type="PROSITE" id="PS51670"/>
    </source>
</evidence>
<dbReference type="InterPro" id="IPR001623">
    <property type="entry name" value="DnaJ_domain"/>
</dbReference>
<dbReference type="SMART" id="SM00254">
    <property type="entry name" value="ShKT"/>
    <property type="match status" value="1"/>
</dbReference>
<dbReference type="InterPro" id="IPR036869">
    <property type="entry name" value="J_dom_sf"/>
</dbReference>
<dbReference type="PRINTS" id="PR00625">
    <property type="entry name" value="JDOMAIN"/>
</dbReference>
<dbReference type="Proteomes" id="UP001153069">
    <property type="component" value="Unassembled WGS sequence"/>
</dbReference>
<dbReference type="GO" id="GO:0031072">
    <property type="term" value="F:heat shock protein binding"/>
    <property type="evidence" value="ECO:0007669"/>
    <property type="project" value="TreeGrafter"/>
</dbReference>
<accession>A0A9N8DMX0</accession>
<dbReference type="InterPro" id="IPR003582">
    <property type="entry name" value="ShKT_dom"/>
</dbReference>
<dbReference type="CDD" id="cd06257">
    <property type="entry name" value="DnaJ"/>
    <property type="match status" value="1"/>
</dbReference>
<evidence type="ECO:0000313" key="5">
    <source>
        <dbReference type="EMBL" id="CAB9505494.1"/>
    </source>
</evidence>
<evidence type="ECO:0000313" key="6">
    <source>
        <dbReference type="Proteomes" id="UP001153069"/>
    </source>
</evidence>
<dbReference type="PROSITE" id="PS50076">
    <property type="entry name" value="DNAJ_2"/>
    <property type="match status" value="1"/>
</dbReference>
<dbReference type="Pfam" id="PF00226">
    <property type="entry name" value="DnaJ"/>
    <property type="match status" value="1"/>
</dbReference>
<comment type="caution">
    <text evidence="5">The sequence shown here is derived from an EMBL/GenBank/DDBJ whole genome shotgun (WGS) entry which is preliminary data.</text>
</comment>
<dbReference type="InterPro" id="IPR037140">
    <property type="entry name" value="VHL_beta_dom_sf"/>
</dbReference>
<name>A0A9N8DMX0_9STRA</name>
<dbReference type="Gene3D" id="2.60.40.780">
    <property type="entry name" value="von Hippel-Lindau disease tumour suppressor, beta domain"/>
    <property type="match status" value="1"/>
</dbReference>
<reference evidence="5" key="1">
    <citation type="submission" date="2020-06" db="EMBL/GenBank/DDBJ databases">
        <authorList>
            <consortium name="Plant Systems Biology data submission"/>
        </authorList>
    </citation>
    <scope>NUCLEOTIDE SEQUENCE</scope>
    <source>
        <strain evidence="5">D6</strain>
    </source>
</reference>
<dbReference type="GO" id="GO:0005634">
    <property type="term" value="C:nucleus"/>
    <property type="evidence" value="ECO:0007669"/>
    <property type="project" value="TreeGrafter"/>
</dbReference>
<feature type="signal peptide" evidence="2">
    <location>
        <begin position="1"/>
        <end position="25"/>
    </location>
</feature>
<evidence type="ECO:0000256" key="2">
    <source>
        <dbReference type="SAM" id="SignalP"/>
    </source>
</evidence>
<dbReference type="EMBL" id="CAICTM010000232">
    <property type="protein sequence ID" value="CAB9505494.1"/>
    <property type="molecule type" value="Genomic_DNA"/>
</dbReference>
<dbReference type="Pfam" id="PF01549">
    <property type="entry name" value="ShK"/>
    <property type="match status" value="1"/>
</dbReference>
<keyword evidence="2" id="KW-0732">Signal</keyword>
<feature type="compositionally biased region" description="Gly residues" evidence="1">
    <location>
        <begin position="98"/>
        <end position="114"/>
    </location>
</feature>
<proteinExistence type="predicted"/>
<dbReference type="InterPro" id="IPR036208">
    <property type="entry name" value="VHL_sf"/>
</dbReference>
<feature type="domain" description="J" evidence="3">
    <location>
        <begin position="28"/>
        <end position="95"/>
    </location>
</feature>
<gene>
    <name evidence="5" type="ORF">SEMRO_233_G094120.1</name>
</gene>
<dbReference type="PROSITE" id="PS00636">
    <property type="entry name" value="DNAJ_1"/>
    <property type="match status" value="1"/>
</dbReference>
<protein>
    <submittedName>
        <fullName evidence="5">Protein DnaJ</fullName>
    </submittedName>
</protein>